<organism evidence="1 2">
    <name type="scientific">Fraxinus pennsylvanica</name>
    <dbReference type="NCBI Taxonomy" id="56036"/>
    <lineage>
        <taxon>Eukaryota</taxon>
        <taxon>Viridiplantae</taxon>
        <taxon>Streptophyta</taxon>
        <taxon>Embryophyta</taxon>
        <taxon>Tracheophyta</taxon>
        <taxon>Spermatophyta</taxon>
        <taxon>Magnoliopsida</taxon>
        <taxon>eudicotyledons</taxon>
        <taxon>Gunneridae</taxon>
        <taxon>Pentapetalae</taxon>
        <taxon>asterids</taxon>
        <taxon>lamiids</taxon>
        <taxon>Lamiales</taxon>
        <taxon>Oleaceae</taxon>
        <taxon>Oleeae</taxon>
        <taxon>Fraxinus</taxon>
    </lineage>
</organism>
<dbReference type="SUPFAM" id="SSF52540">
    <property type="entry name" value="P-loop containing nucleoside triphosphate hydrolases"/>
    <property type="match status" value="1"/>
</dbReference>
<gene>
    <name evidence="1" type="ORF">FPE_LOCUS10806</name>
</gene>
<accession>A0AAD2DTJ7</accession>
<evidence type="ECO:0000313" key="1">
    <source>
        <dbReference type="EMBL" id="CAI9763376.1"/>
    </source>
</evidence>
<dbReference type="InterPro" id="IPR027417">
    <property type="entry name" value="P-loop_NTPase"/>
</dbReference>
<proteinExistence type="predicted"/>
<keyword evidence="2" id="KW-1185">Reference proteome</keyword>
<dbReference type="AlphaFoldDB" id="A0AAD2DTJ7"/>
<sequence>MLLTLRSRLLNFQVSSMFRSILRSLKSHPPSLSFGTSTSQQLNCCHASSVKGQRPMALSEAVKFVQTIVFVPPGVNPGDITDDVILPGSNIMLGPYASDAKIKDVDFMKSSNRPKDCPKDDRPKFAMLDASVPPQKIDLDSANWLGRNNISITFVFTKCDKMKGGKGRRSDENIRNFLELIKENYRYHPPWDND</sequence>
<dbReference type="PANTHER" id="PTHR11649:SF75">
    <property type="entry name" value="PROTEIN, PUTATIVE, EXPRESSED-RELATED"/>
    <property type="match status" value="1"/>
</dbReference>
<dbReference type="EMBL" id="OU503041">
    <property type="protein sequence ID" value="CAI9763376.1"/>
    <property type="molecule type" value="Genomic_DNA"/>
</dbReference>
<name>A0AAD2DTJ7_9LAMI</name>
<evidence type="ECO:0000313" key="2">
    <source>
        <dbReference type="Proteomes" id="UP000834106"/>
    </source>
</evidence>
<dbReference type="Gene3D" id="3.40.50.300">
    <property type="entry name" value="P-loop containing nucleotide triphosphate hydrolases"/>
    <property type="match status" value="1"/>
</dbReference>
<protein>
    <submittedName>
        <fullName evidence="1">Uncharacterized protein</fullName>
    </submittedName>
</protein>
<dbReference type="PANTHER" id="PTHR11649">
    <property type="entry name" value="MSS1/TRME-RELATED GTP-BINDING PROTEIN"/>
    <property type="match status" value="1"/>
</dbReference>
<reference evidence="1" key="1">
    <citation type="submission" date="2023-05" db="EMBL/GenBank/DDBJ databases">
        <authorList>
            <person name="Huff M."/>
        </authorList>
    </citation>
    <scope>NUCLEOTIDE SEQUENCE</scope>
</reference>
<dbReference type="Proteomes" id="UP000834106">
    <property type="component" value="Chromosome 6"/>
</dbReference>